<name>A0A1G2EN80_9BACT</name>
<sequence>MGTARIEGMDLVMDLIEGSERLNWMKTKIPEVVAMILGIADSLIWEVVPDSERGFQRDVANTIVCRWVLRVDQGEIIVDCWIDSREPRLAYATNMSSVRMDDIETVFHALEDFAKGMREWFPVLSNRWQPIRMAAINARKGE</sequence>
<comment type="caution">
    <text evidence="1">The sequence shown here is derived from an EMBL/GenBank/DDBJ whole genome shotgun (WGS) entry which is preliminary data.</text>
</comment>
<accession>A0A1G2EN80</accession>
<dbReference type="AlphaFoldDB" id="A0A1G2EN80"/>
<reference evidence="1 2" key="1">
    <citation type="journal article" date="2016" name="Nat. Commun.">
        <title>Thousands of microbial genomes shed light on interconnected biogeochemical processes in an aquifer system.</title>
        <authorList>
            <person name="Anantharaman K."/>
            <person name="Brown C.T."/>
            <person name="Hug L.A."/>
            <person name="Sharon I."/>
            <person name="Castelle C.J."/>
            <person name="Probst A.J."/>
            <person name="Thomas B.C."/>
            <person name="Singh A."/>
            <person name="Wilkins M.J."/>
            <person name="Karaoz U."/>
            <person name="Brodie E.L."/>
            <person name="Williams K.H."/>
            <person name="Hubbard S.S."/>
            <person name="Banfield J.F."/>
        </authorList>
    </citation>
    <scope>NUCLEOTIDE SEQUENCE [LARGE SCALE GENOMIC DNA]</scope>
</reference>
<evidence type="ECO:0000313" key="2">
    <source>
        <dbReference type="Proteomes" id="UP000177740"/>
    </source>
</evidence>
<dbReference type="EMBL" id="MHMM01000009">
    <property type="protein sequence ID" value="OGZ27253.1"/>
    <property type="molecule type" value="Genomic_DNA"/>
</dbReference>
<gene>
    <name evidence="1" type="ORF">A2365_01530</name>
</gene>
<proteinExistence type="predicted"/>
<protein>
    <submittedName>
        <fullName evidence="1">Uncharacterized protein</fullName>
    </submittedName>
</protein>
<evidence type="ECO:0000313" key="1">
    <source>
        <dbReference type="EMBL" id="OGZ27253.1"/>
    </source>
</evidence>
<organism evidence="1 2">
    <name type="scientific">Candidatus Nealsonbacteria bacterium RIFOXYB1_FULL_40_15</name>
    <dbReference type="NCBI Taxonomy" id="1801677"/>
    <lineage>
        <taxon>Bacteria</taxon>
        <taxon>Candidatus Nealsoniibacteriota</taxon>
    </lineage>
</organism>
<dbReference type="Proteomes" id="UP000177740">
    <property type="component" value="Unassembled WGS sequence"/>
</dbReference>